<feature type="compositionally biased region" description="Polar residues" evidence="1">
    <location>
        <begin position="10"/>
        <end position="28"/>
    </location>
</feature>
<gene>
    <name evidence="2" type="ORF">LTR16_010151</name>
</gene>
<sequence length="201" mass="22420">DDARPEESTKTPNATSTAAEQRAASDTTPVPEALNAHTPRAVHPLEALYKRAKPDSNDGTPKPAPIQTSFSFFDSDVQNDDTAGSPPQTPFAHQDRGLRSAAPTPDTAAIRRSFSVPWATKALEEQDVEDEEMANLDVGAPSLVDEPTPNITVPQESDEKPESDFAKWFWEHRGDTNRAWKKRRREAMKQKRQRENRSFGR</sequence>
<protein>
    <submittedName>
        <fullName evidence="2">Uncharacterized protein</fullName>
    </submittedName>
</protein>
<feature type="non-terminal residue" evidence="2">
    <location>
        <position position="1"/>
    </location>
</feature>
<feature type="compositionally biased region" description="Acidic residues" evidence="1">
    <location>
        <begin position="125"/>
        <end position="134"/>
    </location>
</feature>
<evidence type="ECO:0000256" key="1">
    <source>
        <dbReference type="SAM" id="MobiDB-lite"/>
    </source>
</evidence>
<dbReference type="Proteomes" id="UP001357485">
    <property type="component" value="Unassembled WGS sequence"/>
</dbReference>
<feature type="region of interest" description="Disordered" evidence="1">
    <location>
        <begin position="180"/>
        <end position="201"/>
    </location>
</feature>
<dbReference type="EMBL" id="JAVRRA010002816">
    <property type="protein sequence ID" value="KAK5277165.1"/>
    <property type="molecule type" value="Genomic_DNA"/>
</dbReference>
<proteinExistence type="predicted"/>
<evidence type="ECO:0000313" key="3">
    <source>
        <dbReference type="Proteomes" id="UP001357485"/>
    </source>
</evidence>
<keyword evidence="3" id="KW-1185">Reference proteome</keyword>
<evidence type="ECO:0000313" key="2">
    <source>
        <dbReference type="EMBL" id="KAK5277165.1"/>
    </source>
</evidence>
<feature type="compositionally biased region" description="Basic and acidic residues" evidence="1">
    <location>
        <begin position="187"/>
        <end position="201"/>
    </location>
</feature>
<feature type="region of interest" description="Disordered" evidence="1">
    <location>
        <begin position="1"/>
        <end position="163"/>
    </location>
</feature>
<reference evidence="2 3" key="1">
    <citation type="submission" date="2023-08" db="EMBL/GenBank/DDBJ databases">
        <title>Black Yeasts Isolated from many extreme environments.</title>
        <authorList>
            <person name="Coleine C."/>
            <person name="Stajich J.E."/>
            <person name="Selbmann L."/>
        </authorList>
    </citation>
    <scope>NUCLEOTIDE SEQUENCE [LARGE SCALE GENOMIC DNA]</scope>
    <source>
        <strain evidence="2 3">CCFEE 536</strain>
    </source>
</reference>
<feature type="non-terminal residue" evidence="2">
    <location>
        <position position="201"/>
    </location>
</feature>
<organism evidence="2 3">
    <name type="scientific">Cryomyces antarcticus</name>
    <dbReference type="NCBI Taxonomy" id="329879"/>
    <lineage>
        <taxon>Eukaryota</taxon>
        <taxon>Fungi</taxon>
        <taxon>Dikarya</taxon>
        <taxon>Ascomycota</taxon>
        <taxon>Pezizomycotina</taxon>
        <taxon>Dothideomycetes</taxon>
        <taxon>Dothideomycetes incertae sedis</taxon>
        <taxon>Cryomyces</taxon>
    </lineage>
</organism>
<comment type="caution">
    <text evidence="2">The sequence shown here is derived from an EMBL/GenBank/DDBJ whole genome shotgun (WGS) entry which is preliminary data.</text>
</comment>
<accession>A0ABR0M499</accession>
<name>A0ABR0M499_9PEZI</name>